<dbReference type="SUPFAM" id="SSF46894">
    <property type="entry name" value="C-terminal effector domain of the bipartite response regulators"/>
    <property type="match status" value="1"/>
</dbReference>
<comment type="similarity">
    <text evidence="1">Belongs to the AfsR/DnrI/RedD regulatory family.</text>
</comment>
<evidence type="ECO:0000256" key="1">
    <source>
        <dbReference type="ARBA" id="ARBA00005820"/>
    </source>
</evidence>
<dbReference type="SMART" id="SM01043">
    <property type="entry name" value="BTAD"/>
    <property type="match status" value="1"/>
</dbReference>
<dbReference type="Pfam" id="PF03704">
    <property type="entry name" value="BTAD"/>
    <property type="match status" value="1"/>
</dbReference>
<dbReference type="GO" id="GO:0003677">
    <property type="term" value="F:DNA binding"/>
    <property type="evidence" value="ECO:0007669"/>
    <property type="project" value="UniProtKB-UniRule"/>
</dbReference>
<organism evidence="8 9">
    <name type="scientific">Actinoplanes xinjiangensis</name>
    <dbReference type="NCBI Taxonomy" id="512350"/>
    <lineage>
        <taxon>Bacteria</taxon>
        <taxon>Bacillati</taxon>
        <taxon>Actinomycetota</taxon>
        <taxon>Actinomycetes</taxon>
        <taxon>Micromonosporales</taxon>
        <taxon>Micromonosporaceae</taxon>
        <taxon>Actinoplanes</taxon>
    </lineage>
</organism>
<feature type="transmembrane region" description="Helical" evidence="6">
    <location>
        <begin position="389"/>
        <end position="406"/>
    </location>
</feature>
<dbReference type="SUPFAM" id="SSF81585">
    <property type="entry name" value="PsbU/PolX domain-like"/>
    <property type="match status" value="1"/>
</dbReference>
<dbReference type="Pfam" id="PF12836">
    <property type="entry name" value="HHH_3"/>
    <property type="match status" value="1"/>
</dbReference>
<dbReference type="InterPro" id="IPR001867">
    <property type="entry name" value="OmpR/PhoB-type_DNA-bd"/>
</dbReference>
<keyword evidence="3 5" id="KW-0238">DNA-binding</keyword>
<evidence type="ECO:0000256" key="3">
    <source>
        <dbReference type="ARBA" id="ARBA00023125"/>
    </source>
</evidence>
<name>A0A316FDH2_9ACTN</name>
<keyword evidence="4" id="KW-0804">Transcription</keyword>
<dbReference type="Gene3D" id="1.10.150.320">
    <property type="entry name" value="Photosystem II 12 kDa extrinsic protein"/>
    <property type="match status" value="1"/>
</dbReference>
<dbReference type="EMBL" id="QGGR01000010">
    <property type="protein sequence ID" value="PWK46175.1"/>
    <property type="molecule type" value="Genomic_DNA"/>
</dbReference>
<keyword evidence="2" id="KW-0805">Transcription regulation</keyword>
<evidence type="ECO:0000256" key="2">
    <source>
        <dbReference type="ARBA" id="ARBA00023015"/>
    </source>
</evidence>
<dbReference type="InterPro" id="IPR016032">
    <property type="entry name" value="Sig_transdc_resp-reg_C-effctor"/>
</dbReference>
<proteinExistence type="inferred from homology"/>
<dbReference type="CDD" id="cd15831">
    <property type="entry name" value="BTAD"/>
    <property type="match status" value="1"/>
</dbReference>
<sequence>MDRDSWERLPMRCGYAAAGCRSAAVDGKEQVRQGVPVTDQSGSGPLRFEVLGPVRALRDGRQIDLGPAKQRAVLAVLLLSTGRPVPTHRIVDAVWGDDPPENGTNVVQKYVAGLRRVLDPDRSPRTPGELLTLTDGGYVLQAGALDAEDFRNRLARADAERRAGRLEEAARIARDALDLWHGEALGGLTGTIFDSARTRLIEERASACELWAEIELSRGGFAGLVSELSRLVQEFPLREALRAQLMIALYRSGRQGEALAVFRDAREYLLDELGVEPGERLQETHRRILRNEPVPADPLPPAPTAPVPVAAAPVSPASTAVRPLSPQPYPPQPHPYPVPLPGVPLPPRRDGVPWAEVVLAGLLPVVTCALGSWVYFAYATFQRRTLREAITLACYLIVWATVIFLYTVDPSPLEAEYTSPSEDAALMLHLLLVPVSAVHGAILAALPGDSRRARAQRHMARQFALINPAGARQAGIGRPDLLRTFDDGGLVDLNHAPGPELARLPGISPIEAHHIILDRYQRGPFTSPGDLAQRGLLPARTVRRLTPWLVCVPPEQVAL</sequence>
<dbReference type="InterPro" id="IPR036388">
    <property type="entry name" value="WH-like_DNA-bd_sf"/>
</dbReference>
<evidence type="ECO:0000259" key="7">
    <source>
        <dbReference type="PROSITE" id="PS51755"/>
    </source>
</evidence>
<dbReference type="PROSITE" id="PS51755">
    <property type="entry name" value="OMPR_PHOB"/>
    <property type="match status" value="1"/>
</dbReference>
<feature type="DNA-binding region" description="OmpR/PhoB-type" evidence="5">
    <location>
        <begin position="35"/>
        <end position="142"/>
    </location>
</feature>
<evidence type="ECO:0000313" key="9">
    <source>
        <dbReference type="Proteomes" id="UP000245697"/>
    </source>
</evidence>
<evidence type="ECO:0000313" key="8">
    <source>
        <dbReference type="EMBL" id="PWK46175.1"/>
    </source>
</evidence>
<dbReference type="SMART" id="SM00862">
    <property type="entry name" value="Trans_reg_C"/>
    <property type="match status" value="1"/>
</dbReference>
<dbReference type="AlphaFoldDB" id="A0A316FDH2"/>
<protein>
    <submittedName>
        <fullName evidence="8">DNA-binding SARP family transcriptional activator</fullName>
    </submittedName>
</protein>
<keyword evidence="6" id="KW-0472">Membrane</keyword>
<dbReference type="PANTHER" id="PTHR35807:SF1">
    <property type="entry name" value="TRANSCRIPTIONAL REGULATOR REDD"/>
    <property type="match status" value="1"/>
</dbReference>
<accession>A0A316FDH2</accession>
<keyword evidence="6" id="KW-0812">Transmembrane</keyword>
<keyword evidence="6" id="KW-1133">Transmembrane helix</keyword>
<evidence type="ECO:0000256" key="6">
    <source>
        <dbReference type="SAM" id="Phobius"/>
    </source>
</evidence>
<reference evidence="8 9" key="1">
    <citation type="submission" date="2018-05" db="EMBL/GenBank/DDBJ databases">
        <title>Genomic Encyclopedia of Archaeal and Bacterial Type Strains, Phase II (KMG-II): from individual species to whole genera.</title>
        <authorList>
            <person name="Goeker M."/>
        </authorList>
    </citation>
    <scope>NUCLEOTIDE SEQUENCE [LARGE SCALE GENOMIC DNA]</scope>
    <source>
        <strain evidence="8 9">DSM 45184</strain>
    </source>
</reference>
<dbReference type="GO" id="GO:0000160">
    <property type="term" value="P:phosphorelay signal transduction system"/>
    <property type="evidence" value="ECO:0007669"/>
    <property type="project" value="InterPro"/>
</dbReference>
<dbReference type="GO" id="GO:0006355">
    <property type="term" value="P:regulation of DNA-templated transcription"/>
    <property type="evidence" value="ECO:0007669"/>
    <property type="project" value="InterPro"/>
</dbReference>
<dbReference type="InterPro" id="IPR051677">
    <property type="entry name" value="AfsR-DnrI-RedD_regulator"/>
</dbReference>
<feature type="transmembrane region" description="Helical" evidence="6">
    <location>
        <begin position="354"/>
        <end position="377"/>
    </location>
</feature>
<comment type="caution">
    <text evidence="8">The sequence shown here is derived from an EMBL/GenBank/DDBJ whole genome shotgun (WGS) entry which is preliminary data.</text>
</comment>
<dbReference type="InterPro" id="IPR005158">
    <property type="entry name" value="BTAD"/>
</dbReference>
<evidence type="ECO:0000256" key="4">
    <source>
        <dbReference type="ARBA" id="ARBA00023163"/>
    </source>
</evidence>
<dbReference type="Proteomes" id="UP000245697">
    <property type="component" value="Unassembled WGS sequence"/>
</dbReference>
<feature type="domain" description="OmpR/PhoB-type" evidence="7">
    <location>
        <begin position="35"/>
        <end position="142"/>
    </location>
</feature>
<feature type="transmembrane region" description="Helical" evidence="6">
    <location>
        <begin position="426"/>
        <end position="446"/>
    </location>
</feature>
<keyword evidence="9" id="KW-1185">Reference proteome</keyword>
<dbReference type="Pfam" id="PF00486">
    <property type="entry name" value="Trans_reg_C"/>
    <property type="match status" value="1"/>
</dbReference>
<dbReference type="CDD" id="cd00383">
    <property type="entry name" value="trans_reg_C"/>
    <property type="match status" value="1"/>
</dbReference>
<dbReference type="Gene3D" id="1.10.10.10">
    <property type="entry name" value="Winged helix-like DNA-binding domain superfamily/Winged helix DNA-binding domain"/>
    <property type="match status" value="1"/>
</dbReference>
<dbReference type="PANTHER" id="PTHR35807">
    <property type="entry name" value="TRANSCRIPTIONAL REGULATOR REDD-RELATED"/>
    <property type="match status" value="1"/>
</dbReference>
<dbReference type="SUPFAM" id="SSF48452">
    <property type="entry name" value="TPR-like"/>
    <property type="match status" value="1"/>
</dbReference>
<gene>
    <name evidence="8" type="ORF">BC793_110168</name>
</gene>
<dbReference type="Gene3D" id="1.25.40.10">
    <property type="entry name" value="Tetratricopeptide repeat domain"/>
    <property type="match status" value="1"/>
</dbReference>
<dbReference type="InterPro" id="IPR011990">
    <property type="entry name" value="TPR-like_helical_dom_sf"/>
</dbReference>
<evidence type="ECO:0000256" key="5">
    <source>
        <dbReference type="PROSITE-ProRule" id="PRU01091"/>
    </source>
</evidence>